<dbReference type="HOGENOM" id="CLU_1567758_0_0_4"/>
<protein>
    <submittedName>
        <fullName evidence="2">Uncharacterized protein</fullName>
    </submittedName>
</protein>
<evidence type="ECO:0000313" key="2">
    <source>
        <dbReference type="EMBL" id="AAU46889.1"/>
    </source>
</evidence>
<feature type="compositionally biased region" description="Basic and acidic residues" evidence="1">
    <location>
        <begin position="126"/>
        <end position="141"/>
    </location>
</feature>
<feature type="region of interest" description="Disordered" evidence="1">
    <location>
        <begin position="126"/>
        <end position="148"/>
    </location>
</feature>
<dbReference type="AlphaFoldDB" id="A0A0H2WDZ8"/>
<evidence type="ECO:0000256" key="1">
    <source>
        <dbReference type="SAM" id="MobiDB-lite"/>
    </source>
</evidence>
<accession>A0A0H2WDZ8</accession>
<dbReference type="EMBL" id="CP000011">
    <property type="protein sequence ID" value="AAU46889.1"/>
    <property type="molecule type" value="Genomic_DNA"/>
</dbReference>
<feature type="region of interest" description="Disordered" evidence="1">
    <location>
        <begin position="53"/>
        <end position="73"/>
    </location>
</feature>
<name>A0A0H2WDZ8_BURMA</name>
<evidence type="ECO:0000313" key="3">
    <source>
        <dbReference type="Proteomes" id="UP000006693"/>
    </source>
</evidence>
<organism evidence="2 3">
    <name type="scientific">Burkholderia mallei (strain ATCC 23344)</name>
    <dbReference type="NCBI Taxonomy" id="243160"/>
    <lineage>
        <taxon>Bacteria</taxon>
        <taxon>Pseudomonadati</taxon>
        <taxon>Pseudomonadota</taxon>
        <taxon>Betaproteobacteria</taxon>
        <taxon>Burkholderiales</taxon>
        <taxon>Burkholderiaceae</taxon>
        <taxon>Burkholderia</taxon>
        <taxon>pseudomallei group</taxon>
    </lineage>
</organism>
<gene>
    <name evidence="2" type="ordered locus">BMAA0718</name>
</gene>
<proteinExistence type="predicted"/>
<sequence length="170" mass="18449">MVRDRAGPLRCRGGGRVRAGTDADRARATVRRSMRRWVRQPVRSADGACCVPPRRAAHGPRGELTRWPSRGPARHATASLIAMGGRVAGPVIESGRRMGRTSPAARAGVARQAPARACSATCDAADNERTAAQRRANERAGKRSGRRRAAFKSFQMARCARMRHSNARVD</sequence>
<reference evidence="2 3" key="1">
    <citation type="journal article" date="2004" name="Proc. Natl. Acad. Sci. U.S.A.">
        <title>Structural flexibility in the Burkholderia mallei genome.</title>
        <authorList>
            <person name="Nierman W.C."/>
            <person name="DeShazer D."/>
            <person name="Kim H.S."/>
            <person name="Tettelin H."/>
            <person name="Nelson K.E."/>
            <person name="Feldblyum T."/>
            <person name="Ulrich R.L."/>
            <person name="Ronning C.M."/>
            <person name="Brinkac L.M."/>
            <person name="Daugherty S.C."/>
            <person name="Davidsen T.D."/>
            <person name="Deboy R.T."/>
            <person name="Dimitrov G."/>
            <person name="Dodson R.J."/>
            <person name="Durkin A.S."/>
            <person name="Gwinn M.L."/>
            <person name="Haft D.H."/>
            <person name="Khouri H."/>
            <person name="Kolonay J.F."/>
            <person name="Madupu R."/>
            <person name="Mohammoud Y."/>
            <person name="Nelson W.C."/>
            <person name="Radune D."/>
            <person name="Romero C.M."/>
            <person name="Sarria S."/>
            <person name="Selengut J."/>
            <person name="Shamblin C."/>
            <person name="Sullivan S.A."/>
            <person name="White O."/>
            <person name="Yu Y."/>
            <person name="Zafar N."/>
            <person name="Zhou L."/>
            <person name="Fraser C.M."/>
        </authorList>
    </citation>
    <scope>NUCLEOTIDE SEQUENCE [LARGE SCALE GENOMIC DNA]</scope>
    <source>
        <strain evidence="2 3">ATCC 23344</strain>
    </source>
</reference>
<dbReference type="KEGG" id="bma:BMAA0718"/>
<dbReference type="Proteomes" id="UP000006693">
    <property type="component" value="Chromosome 2"/>
</dbReference>
<keyword evidence="3" id="KW-1185">Reference proteome</keyword>